<feature type="domain" description="N-acetyltransferase" evidence="3">
    <location>
        <begin position="24"/>
        <end position="182"/>
    </location>
</feature>
<evidence type="ECO:0000256" key="2">
    <source>
        <dbReference type="ARBA" id="ARBA00023315"/>
    </source>
</evidence>
<gene>
    <name evidence="4" type="ORF">GA0061099_100341</name>
</gene>
<proteinExistence type="predicted"/>
<evidence type="ECO:0000313" key="5">
    <source>
        <dbReference type="Proteomes" id="UP000183174"/>
    </source>
</evidence>
<dbReference type="InterPro" id="IPR000182">
    <property type="entry name" value="GNAT_dom"/>
</dbReference>
<dbReference type="PROSITE" id="PS51186">
    <property type="entry name" value="GNAT"/>
    <property type="match status" value="1"/>
</dbReference>
<sequence length="207" mass="23684">MSTLRLEDLKQYSDVLRTRHDERLNVRFVEPRDTDELQHYFRALSTRSRYNRFFGAISELPKGLLHDFLEVGERDRFTIVATMMVDGFETIVAEARYAFHAETATLEFGLSVDDRWQGHGIATALMKNLECRAAALRAEHIYGDTLRANETMVSLARKAGFTFVNHPDDWKLVRFDKEISVEPKDIPCASWRLAALSRQADSPSASA</sequence>
<evidence type="ECO:0000256" key="1">
    <source>
        <dbReference type="ARBA" id="ARBA00022679"/>
    </source>
</evidence>
<dbReference type="AlphaFoldDB" id="A0A1C3V239"/>
<organism evidence="4 5">
    <name type="scientific">Bradyrhizobium yuanmingense</name>
    <dbReference type="NCBI Taxonomy" id="108015"/>
    <lineage>
        <taxon>Bacteria</taxon>
        <taxon>Pseudomonadati</taxon>
        <taxon>Pseudomonadota</taxon>
        <taxon>Alphaproteobacteria</taxon>
        <taxon>Hyphomicrobiales</taxon>
        <taxon>Nitrobacteraceae</taxon>
        <taxon>Bradyrhizobium</taxon>
    </lineage>
</organism>
<name>A0A1C3V239_9BRAD</name>
<accession>A0A1C3V239</accession>
<dbReference type="PANTHER" id="PTHR43072">
    <property type="entry name" value="N-ACETYLTRANSFERASE"/>
    <property type="match status" value="1"/>
</dbReference>
<dbReference type="GO" id="GO:0016747">
    <property type="term" value="F:acyltransferase activity, transferring groups other than amino-acyl groups"/>
    <property type="evidence" value="ECO:0007669"/>
    <property type="project" value="InterPro"/>
</dbReference>
<keyword evidence="2" id="KW-0012">Acyltransferase</keyword>
<dbReference type="Pfam" id="PF00583">
    <property type="entry name" value="Acetyltransf_1"/>
    <property type="match status" value="1"/>
</dbReference>
<protein>
    <submittedName>
        <fullName evidence="4">Protein N-acetyltransferase, RimJ/RimL family</fullName>
    </submittedName>
</protein>
<keyword evidence="1 4" id="KW-0808">Transferase</keyword>
<dbReference type="CDD" id="cd04301">
    <property type="entry name" value="NAT_SF"/>
    <property type="match status" value="1"/>
</dbReference>
<reference evidence="4 5" key="1">
    <citation type="submission" date="2016-08" db="EMBL/GenBank/DDBJ databases">
        <authorList>
            <person name="Seilhamer J.J."/>
        </authorList>
    </citation>
    <scope>NUCLEOTIDE SEQUENCE [LARGE SCALE GENOMIC DNA]</scope>
    <source>
        <strain evidence="4 5">CCBAU 10071</strain>
    </source>
</reference>
<dbReference type="GeneID" id="93180226"/>
<dbReference type="Gene3D" id="3.40.630.30">
    <property type="match status" value="1"/>
</dbReference>
<dbReference type="Proteomes" id="UP000183174">
    <property type="component" value="Unassembled WGS sequence"/>
</dbReference>
<dbReference type="EMBL" id="FMAE01000003">
    <property type="protein sequence ID" value="SCB21755.1"/>
    <property type="molecule type" value="Genomic_DNA"/>
</dbReference>
<dbReference type="PANTHER" id="PTHR43072:SF23">
    <property type="entry name" value="UPF0039 PROTEIN C11D3.02C"/>
    <property type="match status" value="1"/>
</dbReference>
<dbReference type="RefSeq" id="WP_036020939.1">
    <property type="nucleotide sequence ID" value="NZ_CP104173.1"/>
</dbReference>
<dbReference type="SUPFAM" id="SSF55729">
    <property type="entry name" value="Acyl-CoA N-acyltransferases (Nat)"/>
    <property type="match status" value="1"/>
</dbReference>
<evidence type="ECO:0000259" key="3">
    <source>
        <dbReference type="PROSITE" id="PS51186"/>
    </source>
</evidence>
<dbReference type="InterPro" id="IPR016181">
    <property type="entry name" value="Acyl_CoA_acyltransferase"/>
</dbReference>
<evidence type="ECO:0000313" key="4">
    <source>
        <dbReference type="EMBL" id="SCB21755.1"/>
    </source>
</evidence>